<evidence type="ECO:0000313" key="4">
    <source>
        <dbReference type="Proteomes" id="UP000092971"/>
    </source>
</evidence>
<feature type="transmembrane region" description="Helical" evidence="1">
    <location>
        <begin position="170"/>
        <end position="190"/>
    </location>
</feature>
<dbReference type="NCBIfam" id="TIGR00254">
    <property type="entry name" value="GGDEF"/>
    <property type="match status" value="1"/>
</dbReference>
<organism evidence="3 4">
    <name type="scientific">Thermoclostridium stercorarium subsp. thermolacticum DSM 2910</name>
    <dbReference type="NCBI Taxonomy" id="1121336"/>
    <lineage>
        <taxon>Bacteria</taxon>
        <taxon>Bacillati</taxon>
        <taxon>Bacillota</taxon>
        <taxon>Clostridia</taxon>
        <taxon>Eubacteriales</taxon>
        <taxon>Oscillospiraceae</taxon>
        <taxon>Thermoclostridium</taxon>
    </lineage>
</organism>
<proteinExistence type="predicted"/>
<dbReference type="Gene3D" id="3.30.70.270">
    <property type="match status" value="1"/>
</dbReference>
<gene>
    <name evidence="3" type="ORF">CSTERTH_10555</name>
</gene>
<dbReference type="RefSeq" id="WP_015359834.1">
    <property type="nucleotide sequence ID" value="NZ_CP014672.1"/>
</dbReference>
<dbReference type="CDD" id="cd01949">
    <property type="entry name" value="GGDEF"/>
    <property type="match status" value="1"/>
</dbReference>
<keyword evidence="1" id="KW-0472">Membrane</keyword>
<protein>
    <submittedName>
        <fullName evidence="3">Diguanylate cyclase</fullName>
    </submittedName>
</protein>
<feature type="transmembrane region" description="Helical" evidence="1">
    <location>
        <begin position="38"/>
        <end position="56"/>
    </location>
</feature>
<dbReference type="InterPro" id="IPR050469">
    <property type="entry name" value="Diguanylate_Cyclase"/>
</dbReference>
<dbReference type="PANTHER" id="PTHR45138">
    <property type="entry name" value="REGULATORY COMPONENTS OF SENSORY TRANSDUCTION SYSTEM"/>
    <property type="match status" value="1"/>
</dbReference>
<dbReference type="AlphaFoldDB" id="A0A1B1YF88"/>
<dbReference type="Proteomes" id="UP000092971">
    <property type="component" value="Chromosome"/>
</dbReference>
<feature type="transmembrane region" description="Helical" evidence="1">
    <location>
        <begin position="88"/>
        <end position="106"/>
    </location>
</feature>
<dbReference type="PANTHER" id="PTHR45138:SF9">
    <property type="entry name" value="DIGUANYLATE CYCLASE DGCM-RELATED"/>
    <property type="match status" value="1"/>
</dbReference>
<dbReference type="SMART" id="SM00267">
    <property type="entry name" value="GGDEF"/>
    <property type="match status" value="1"/>
</dbReference>
<dbReference type="InterPro" id="IPR043128">
    <property type="entry name" value="Rev_trsase/Diguanyl_cyclase"/>
</dbReference>
<dbReference type="SUPFAM" id="SSF55073">
    <property type="entry name" value="Nucleotide cyclase"/>
    <property type="match status" value="1"/>
</dbReference>
<dbReference type="EMBL" id="CP014672">
    <property type="protein sequence ID" value="ANW99437.1"/>
    <property type="molecule type" value="Genomic_DNA"/>
</dbReference>
<sequence length="383" mass="42768">MFYITLQNQVHLLIVLIFSSYIYLTSVTTKPEPFLKNVGTSFIIPMILSIMSFLTLNITPAQFYLFFSEFALLLALIVVLIFKNAKGINSFINILLYAFPLAVALPNLNFDSLHKHKWIDICLLACMGVILLVIIISALRKNSPPTALYAGMLLLCCSLLIPRIEILDVPAAVPLLLKAISYLIFASFIYKGSVHKLKKEYIEASGELARITDNIQREVNRRLARVEKSDISLAELTKTDTQTGVYTEKAITDFIEYQIEKDPNGEFSVLLVDINNLRKISSKLGNVAVEKCLRTLARILKQNMGKDDKVGRFGDSSFIVVLPNTNVAKAWILAEQLEKEAEATNDPHFSISTGVVSYPIDGENLKDIIKAAKKSLKSFKKSG</sequence>
<feature type="transmembrane region" description="Helical" evidence="1">
    <location>
        <begin position="146"/>
        <end position="164"/>
    </location>
</feature>
<dbReference type="InterPro" id="IPR029787">
    <property type="entry name" value="Nucleotide_cyclase"/>
</dbReference>
<reference evidence="3 4" key="1">
    <citation type="submission" date="2016-02" db="EMBL/GenBank/DDBJ databases">
        <title>Comparison of Clostridium stercorarium subspecies using comparative genomics and transcriptomics.</title>
        <authorList>
            <person name="Schellenberg J."/>
            <person name="Thallinger G."/>
            <person name="Levin D.B."/>
            <person name="Zhang X."/>
            <person name="Alvare G."/>
            <person name="Fristensky B."/>
            <person name="Sparling R."/>
        </authorList>
    </citation>
    <scope>NUCLEOTIDE SEQUENCE [LARGE SCALE GENOMIC DNA]</scope>
    <source>
        <strain evidence="3 4">DSM 2910</strain>
    </source>
</reference>
<evidence type="ECO:0000256" key="1">
    <source>
        <dbReference type="SAM" id="Phobius"/>
    </source>
</evidence>
<feature type="domain" description="GGDEF" evidence="2">
    <location>
        <begin position="265"/>
        <end position="383"/>
    </location>
</feature>
<feature type="transmembrane region" description="Helical" evidence="1">
    <location>
        <begin position="62"/>
        <end position="81"/>
    </location>
</feature>
<evidence type="ECO:0000259" key="2">
    <source>
        <dbReference type="PROSITE" id="PS50887"/>
    </source>
</evidence>
<keyword evidence="1" id="KW-1133">Transmembrane helix</keyword>
<feature type="transmembrane region" description="Helical" evidence="1">
    <location>
        <begin position="118"/>
        <end position="139"/>
    </location>
</feature>
<dbReference type="Pfam" id="PF00990">
    <property type="entry name" value="GGDEF"/>
    <property type="match status" value="1"/>
</dbReference>
<accession>A0A1B1YF88</accession>
<evidence type="ECO:0000313" key="3">
    <source>
        <dbReference type="EMBL" id="ANW99437.1"/>
    </source>
</evidence>
<feature type="transmembrane region" description="Helical" evidence="1">
    <location>
        <begin position="6"/>
        <end position="26"/>
    </location>
</feature>
<keyword evidence="1" id="KW-0812">Transmembrane</keyword>
<dbReference type="InterPro" id="IPR000160">
    <property type="entry name" value="GGDEF_dom"/>
</dbReference>
<dbReference type="PROSITE" id="PS50887">
    <property type="entry name" value="GGDEF"/>
    <property type="match status" value="1"/>
</dbReference>
<name>A0A1B1YF88_THEST</name>
<dbReference type="GO" id="GO:0052621">
    <property type="term" value="F:diguanylate cyclase activity"/>
    <property type="evidence" value="ECO:0007669"/>
    <property type="project" value="TreeGrafter"/>
</dbReference>